<keyword evidence="4" id="KW-1278">Translocase</keyword>
<dbReference type="PANTHER" id="PTHR42794:SF1">
    <property type="entry name" value="HEMIN IMPORT ATP-BINDING PROTEIN HMUV"/>
    <property type="match status" value="1"/>
</dbReference>
<evidence type="ECO:0000256" key="3">
    <source>
        <dbReference type="ARBA" id="ARBA00022840"/>
    </source>
</evidence>
<dbReference type="EMBL" id="CP003326">
    <property type="protein sequence ID" value="AFS79457.1"/>
    <property type="molecule type" value="Genomic_DNA"/>
</dbReference>
<dbReference type="Pfam" id="PF00005">
    <property type="entry name" value="ABC_tran"/>
    <property type="match status" value="1"/>
</dbReference>
<evidence type="ECO:0000256" key="2">
    <source>
        <dbReference type="ARBA" id="ARBA00022741"/>
    </source>
</evidence>
<dbReference type="KEGG" id="cad:Curi_c24620"/>
<dbReference type="RefSeq" id="WP_014968591.1">
    <property type="nucleotide sequence ID" value="NC_018664.1"/>
</dbReference>
<dbReference type="SUPFAM" id="SSF52540">
    <property type="entry name" value="P-loop containing nucleoside triphosphate hydrolases"/>
    <property type="match status" value="1"/>
</dbReference>
<dbReference type="OrthoDB" id="9787851at2"/>
<gene>
    <name evidence="6" type="ordered locus">Curi_c24620</name>
</gene>
<keyword evidence="7" id="KW-1185">Reference proteome</keyword>
<dbReference type="InterPro" id="IPR003593">
    <property type="entry name" value="AAA+_ATPase"/>
</dbReference>
<dbReference type="InterPro" id="IPR003439">
    <property type="entry name" value="ABC_transporter-like_ATP-bd"/>
</dbReference>
<dbReference type="PROSITE" id="PS00211">
    <property type="entry name" value="ABC_TRANSPORTER_1"/>
    <property type="match status" value="1"/>
</dbReference>
<sequence length="265" mass="30160">MSLNKHPLITITNLNWSYSEEAILKDINIDFYSNRIYGIIGPNGSGKTTLLKNISRALLPKEETIFLQDKDLTSFSNKELSKIVSYVPQNTNLEFEFSVMDIVLMGRSPYLKRFQSESESDIDIAVNAMKITNTWHLRDKNIGQVSGGERQRAIIARALAQQTDIMILDEPVSQLDIQHQIEILDILKGLAENKKLTVILSLHDLNISSEYCEHLILMDKGKIFKSGTPEEIISEENINKVYNIRALTMKNPLTGKPHIIPYMKK</sequence>
<dbReference type="STRING" id="1128398.Curi_c24620"/>
<protein>
    <submittedName>
        <fullName evidence="6">Iron (III) dicitrate transport ATP-binding protein</fullName>
        <ecNumber evidence="6">3.6.3.34</ecNumber>
    </submittedName>
</protein>
<dbReference type="FunFam" id="3.40.50.300:FF:000134">
    <property type="entry name" value="Iron-enterobactin ABC transporter ATP-binding protein"/>
    <property type="match status" value="1"/>
</dbReference>
<organism evidence="6 7">
    <name type="scientific">Gottschalkia acidurici (strain ATCC 7906 / DSM 604 / BCRC 14475 / CIP 104303 / KCTC 5404 / NCIMB 10678 / 9a)</name>
    <name type="common">Clostridium acidurici</name>
    <dbReference type="NCBI Taxonomy" id="1128398"/>
    <lineage>
        <taxon>Bacteria</taxon>
        <taxon>Bacillati</taxon>
        <taxon>Bacillota</taxon>
        <taxon>Tissierellia</taxon>
        <taxon>Tissierellales</taxon>
        <taxon>Gottschalkiaceae</taxon>
        <taxon>Gottschalkia</taxon>
    </lineage>
</organism>
<dbReference type="HOGENOM" id="CLU_000604_1_11_9"/>
<dbReference type="GO" id="GO:0005524">
    <property type="term" value="F:ATP binding"/>
    <property type="evidence" value="ECO:0007669"/>
    <property type="project" value="UniProtKB-KW"/>
</dbReference>
<name>K0B2U1_GOTA9</name>
<keyword evidence="3 6" id="KW-0067">ATP-binding</keyword>
<dbReference type="PATRIC" id="fig|1128398.3.peg.2537"/>
<dbReference type="GO" id="GO:0016887">
    <property type="term" value="F:ATP hydrolysis activity"/>
    <property type="evidence" value="ECO:0007669"/>
    <property type="project" value="InterPro"/>
</dbReference>
<keyword evidence="6" id="KW-0378">Hydrolase</keyword>
<dbReference type="PROSITE" id="PS50893">
    <property type="entry name" value="ABC_TRANSPORTER_2"/>
    <property type="match status" value="1"/>
</dbReference>
<evidence type="ECO:0000259" key="5">
    <source>
        <dbReference type="PROSITE" id="PS50893"/>
    </source>
</evidence>
<dbReference type="AlphaFoldDB" id="K0B2U1"/>
<dbReference type="EC" id="3.6.3.34" evidence="6"/>
<proteinExistence type="predicted"/>
<dbReference type="eggNOG" id="COG1120">
    <property type="taxonomic scope" value="Bacteria"/>
</dbReference>
<dbReference type="CDD" id="cd03214">
    <property type="entry name" value="ABC_Iron-Siderophores_B12_Hemin"/>
    <property type="match status" value="1"/>
</dbReference>
<reference evidence="6 7" key="1">
    <citation type="journal article" date="2012" name="PLoS ONE">
        <title>The purine-utilizing bacterium Clostridium acidurici 9a: a genome-guided metabolic reconsideration.</title>
        <authorList>
            <person name="Hartwich K."/>
            <person name="Poehlein A."/>
            <person name="Daniel R."/>
        </authorList>
    </citation>
    <scope>NUCLEOTIDE SEQUENCE [LARGE SCALE GENOMIC DNA]</scope>
    <source>
        <strain evidence="7">ATCC 7906 / DSM 604 / BCRC 14475 / CIP 104303 / KCTC 5404 / NCIMB 10678 / 9a</strain>
    </source>
</reference>
<accession>K0B2U1</accession>
<evidence type="ECO:0000256" key="1">
    <source>
        <dbReference type="ARBA" id="ARBA00022448"/>
    </source>
</evidence>
<dbReference type="Gene3D" id="3.40.50.300">
    <property type="entry name" value="P-loop containing nucleotide triphosphate hydrolases"/>
    <property type="match status" value="1"/>
</dbReference>
<evidence type="ECO:0000313" key="6">
    <source>
        <dbReference type="EMBL" id="AFS79457.1"/>
    </source>
</evidence>
<keyword evidence="2" id="KW-0547">Nucleotide-binding</keyword>
<dbReference type="InterPro" id="IPR017871">
    <property type="entry name" value="ABC_transporter-like_CS"/>
</dbReference>
<dbReference type="SMART" id="SM00382">
    <property type="entry name" value="AAA"/>
    <property type="match status" value="1"/>
</dbReference>
<feature type="domain" description="ABC transporter" evidence="5">
    <location>
        <begin position="9"/>
        <end position="245"/>
    </location>
</feature>
<dbReference type="InterPro" id="IPR027417">
    <property type="entry name" value="P-loop_NTPase"/>
</dbReference>
<dbReference type="PANTHER" id="PTHR42794">
    <property type="entry name" value="HEMIN IMPORT ATP-BINDING PROTEIN HMUV"/>
    <property type="match status" value="1"/>
</dbReference>
<dbReference type="Proteomes" id="UP000006094">
    <property type="component" value="Chromosome"/>
</dbReference>
<evidence type="ECO:0000256" key="4">
    <source>
        <dbReference type="ARBA" id="ARBA00022967"/>
    </source>
</evidence>
<keyword evidence="1" id="KW-0813">Transport</keyword>
<evidence type="ECO:0000313" key="7">
    <source>
        <dbReference type="Proteomes" id="UP000006094"/>
    </source>
</evidence>